<dbReference type="Pfam" id="PF00534">
    <property type="entry name" value="Glycos_transf_1"/>
    <property type="match status" value="1"/>
</dbReference>
<proteinExistence type="predicted"/>
<dbReference type="STRING" id="1797457.A2160_02870"/>
<keyword evidence="1" id="KW-0808">Transferase</keyword>
<gene>
    <name evidence="4" type="ORF">A2160_02870</name>
</gene>
<dbReference type="GO" id="GO:0016757">
    <property type="term" value="F:glycosyltransferase activity"/>
    <property type="evidence" value="ECO:0007669"/>
    <property type="project" value="InterPro"/>
</dbReference>
<dbReference type="Gene3D" id="3.40.50.2000">
    <property type="entry name" value="Glycogen Phosphorylase B"/>
    <property type="match status" value="2"/>
</dbReference>
<dbReference type="PANTHER" id="PTHR46401">
    <property type="entry name" value="GLYCOSYLTRANSFERASE WBBK-RELATED"/>
    <property type="match status" value="1"/>
</dbReference>
<evidence type="ECO:0000259" key="3">
    <source>
        <dbReference type="Pfam" id="PF13439"/>
    </source>
</evidence>
<organism evidence="4 5">
    <name type="scientific">Candidatus Beckwithbacteria bacterium RBG_13_42_9</name>
    <dbReference type="NCBI Taxonomy" id="1797457"/>
    <lineage>
        <taxon>Bacteria</taxon>
        <taxon>Candidatus Beckwithiibacteriota</taxon>
    </lineage>
</organism>
<evidence type="ECO:0008006" key="6">
    <source>
        <dbReference type="Google" id="ProtNLM"/>
    </source>
</evidence>
<dbReference type="CDD" id="cd03809">
    <property type="entry name" value="GT4_MtfB-like"/>
    <property type="match status" value="1"/>
</dbReference>
<dbReference type="InterPro" id="IPR001296">
    <property type="entry name" value="Glyco_trans_1"/>
</dbReference>
<dbReference type="SUPFAM" id="SSF53756">
    <property type="entry name" value="UDP-Glycosyltransferase/glycogen phosphorylase"/>
    <property type="match status" value="1"/>
</dbReference>
<dbReference type="AlphaFoldDB" id="A0A1F5E7Q2"/>
<evidence type="ECO:0000313" key="4">
    <source>
        <dbReference type="EMBL" id="OGD63395.1"/>
    </source>
</evidence>
<dbReference type="Pfam" id="PF13439">
    <property type="entry name" value="Glyco_transf_4"/>
    <property type="match status" value="1"/>
</dbReference>
<dbReference type="GO" id="GO:0009103">
    <property type="term" value="P:lipopolysaccharide biosynthetic process"/>
    <property type="evidence" value="ECO:0007669"/>
    <property type="project" value="TreeGrafter"/>
</dbReference>
<accession>A0A1F5E7Q2</accession>
<protein>
    <recommendedName>
        <fullName evidence="6">Glycosyl transferase family 1 domain-containing protein</fullName>
    </recommendedName>
</protein>
<dbReference type="InterPro" id="IPR028098">
    <property type="entry name" value="Glyco_trans_4-like_N"/>
</dbReference>
<evidence type="ECO:0000259" key="2">
    <source>
        <dbReference type="Pfam" id="PF00534"/>
    </source>
</evidence>
<name>A0A1F5E7Q2_9BACT</name>
<dbReference type="Proteomes" id="UP000177006">
    <property type="component" value="Unassembled WGS sequence"/>
</dbReference>
<comment type="caution">
    <text evidence="4">The sequence shown here is derived from an EMBL/GenBank/DDBJ whole genome shotgun (WGS) entry which is preliminary data.</text>
</comment>
<dbReference type="PANTHER" id="PTHR46401:SF2">
    <property type="entry name" value="GLYCOSYLTRANSFERASE WBBK-RELATED"/>
    <property type="match status" value="1"/>
</dbReference>
<feature type="domain" description="Glycosyl transferase family 1" evidence="2">
    <location>
        <begin position="168"/>
        <end position="320"/>
    </location>
</feature>
<feature type="domain" description="Glycosyltransferase subfamily 4-like N-terminal" evidence="3">
    <location>
        <begin position="50"/>
        <end position="145"/>
    </location>
</feature>
<evidence type="ECO:0000256" key="1">
    <source>
        <dbReference type="ARBA" id="ARBA00022679"/>
    </source>
</evidence>
<evidence type="ECO:0000313" key="5">
    <source>
        <dbReference type="Proteomes" id="UP000177006"/>
    </source>
</evidence>
<sequence length="353" mass="40156">MKVALEISSLSNAHQVRGIGFYTQRLSHNLRKIAKRDKSFSLVEFSGSVKERVDLIHYPFFHPFFRTLPLIKLTKTVVTIHDLIPLKFPKAFPSGLKGSLRWQLQRMALLNTRAIITDSNFSKVDIVRFTHFPEEKIFVIYLAADSAFKEIHNQRYLSRLRQRYQLPSKFVLYVGDLNWNKNVPLLVKVCLQLNCPLVIVGKQALVQEFDHLHSENQDLIRFQELAAQNPQKILRLGFVPTEDLVGIYNLATCYVHPSFAEGFGLPILEAMASGCPVVTSKDTSLSEIAGGAALLVDPHKREELAEAITLLWQKLGVRRRQVSQGLKQAKNFSWTKTAKETLGVYQKVSESLE</sequence>
<reference evidence="4 5" key="1">
    <citation type="journal article" date="2016" name="Nat. Commun.">
        <title>Thousands of microbial genomes shed light on interconnected biogeochemical processes in an aquifer system.</title>
        <authorList>
            <person name="Anantharaman K."/>
            <person name="Brown C.T."/>
            <person name="Hug L.A."/>
            <person name="Sharon I."/>
            <person name="Castelle C.J."/>
            <person name="Probst A.J."/>
            <person name="Thomas B.C."/>
            <person name="Singh A."/>
            <person name="Wilkins M.J."/>
            <person name="Karaoz U."/>
            <person name="Brodie E.L."/>
            <person name="Williams K.H."/>
            <person name="Hubbard S.S."/>
            <person name="Banfield J.F."/>
        </authorList>
    </citation>
    <scope>NUCLEOTIDE SEQUENCE [LARGE SCALE GENOMIC DNA]</scope>
</reference>
<dbReference type="EMBL" id="MEZK01000010">
    <property type="protein sequence ID" value="OGD63395.1"/>
    <property type="molecule type" value="Genomic_DNA"/>
</dbReference>